<organism evidence="1 2">
    <name type="scientific">Lepidopterella palustris CBS 459.81</name>
    <dbReference type="NCBI Taxonomy" id="1314670"/>
    <lineage>
        <taxon>Eukaryota</taxon>
        <taxon>Fungi</taxon>
        <taxon>Dikarya</taxon>
        <taxon>Ascomycota</taxon>
        <taxon>Pezizomycotina</taxon>
        <taxon>Dothideomycetes</taxon>
        <taxon>Pleosporomycetidae</taxon>
        <taxon>Mytilinidiales</taxon>
        <taxon>Argynnaceae</taxon>
        <taxon>Lepidopterella</taxon>
    </lineage>
</organism>
<dbReference type="Proteomes" id="UP000250266">
    <property type="component" value="Unassembled WGS sequence"/>
</dbReference>
<name>A0A8E2JI72_9PEZI</name>
<reference evidence="1 2" key="1">
    <citation type="journal article" date="2016" name="Nat. Commun.">
        <title>Ectomycorrhizal ecology is imprinted in the genome of the dominant symbiotic fungus Cenococcum geophilum.</title>
        <authorList>
            <consortium name="DOE Joint Genome Institute"/>
            <person name="Peter M."/>
            <person name="Kohler A."/>
            <person name="Ohm R.A."/>
            <person name="Kuo A."/>
            <person name="Krutzmann J."/>
            <person name="Morin E."/>
            <person name="Arend M."/>
            <person name="Barry K.W."/>
            <person name="Binder M."/>
            <person name="Choi C."/>
            <person name="Clum A."/>
            <person name="Copeland A."/>
            <person name="Grisel N."/>
            <person name="Haridas S."/>
            <person name="Kipfer T."/>
            <person name="LaButti K."/>
            <person name="Lindquist E."/>
            <person name="Lipzen A."/>
            <person name="Maire R."/>
            <person name="Meier B."/>
            <person name="Mihaltcheva S."/>
            <person name="Molinier V."/>
            <person name="Murat C."/>
            <person name="Poggeler S."/>
            <person name="Quandt C.A."/>
            <person name="Sperisen C."/>
            <person name="Tritt A."/>
            <person name="Tisserant E."/>
            <person name="Crous P.W."/>
            <person name="Henrissat B."/>
            <person name="Nehls U."/>
            <person name="Egli S."/>
            <person name="Spatafora J.W."/>
            <person name="Grigoriev I.V."/>
            <person name="Martin F.M."/>
        </authorList>
    </citation>
    <scope>NUCLEOTIDE SEQUENCE [LARGE SCALE GENOMIC DNA]</scope>
    <source>
        <strain evidence="1 2">CBS 459.81</strain>
    </source>
</reference>
<accession>A0A8E2JI72</accession>
<protein>
    <submittedName>
        <fullName evidence="1">Uncharacterized protein</fullName>
    </submittedName>
</protein>
<gene>
    <name evidence="1" type="ORF">K432DRAFT_379415</name>
</gene>
<sequence length="148" mass="16739">MTTIPIAYKVLISNFGQGDERLRFSFNILEHCPSILFNPPSAGAVRRIASYAERSFLTELVQRHDNELLTSHAWACSICGKQSRVLYHCALDWLSKPAMLNFEGGLLMRKKTVFVVAIPVCHFRGECELQVIEILAAGHWHTNRALRA</sequence>
<evidence type="ECO:0000313" key="2">
    <source>
        <dbReference type="Proteomes" id="UP000250266"/>
    </source>
</evidence>
<dbReference type="AlphaFoldDB" id="A0A8E2JI72"/>
<proteinExistence type="predicted"/>
<keyword evidence="2" id="KW-1185">Reference proteome</keyword>
<evidence type="ECO:0000313" key="1">
    <source>
        <dbReference type="EMBL" id="OCK83555.1"/>
    </source>
</evidence>
<dbReference type="EMBL" id="KV744858">
    <property type="protein sequence ID" value="OCK83555.1"/>
    <property type="molecule type" value="Genomic_DNA"/>
</dbReference>